<organism evidence="1">
    <name type="scientific">Morganella morganii</name>
    <name type="common">Proteus morganii</name>
    <dbReference type="NCBI Taxonomy" id="582"/>
    <lineage>
        <taxon>Bacteria</taxon>
        <taxon>Pseudomonadati</taxon>
        <taxon>Pseudomonadota</taxon>
        <taxon>Gammaproteobacteria</taxon>
        <taxon>Enterobacterales</taxon>
        <taxon>Morganellaceae</taxon>
        <taxon>Morganella</taxon>
    </lineage>
</organism>
<accession>A0A1W6JPD9</accession>
<dbReference type="RefSeq" id="WP_182116102.1">
    <property type="nucleotide sequence ID" value="NZ_CBDAAE010000030.1"/>
</dbReference>
<proteinExistence type="predicted"/>
<dbReference type="AlphaFoldDB" id="A0A1W6JPD9"/>
<protein>
    <submittedName>
        <fullName evidence="1">Uncharacterized protein</fullName>
    </submittedName>
</protein>
<reference evidence="1" key="1">
    <citation type="submission" date="2017-02" db="EMBL/GenBank/DDBJ databases">
        <title>Analysis of active prophages from bacterial high-throughput sequencing data.</title>
        <authorList>
            <person name="Sun Q."/>
            <person name="Zhang X."/>
            <person name="Xing S."/>
            <person name="Tong Y.-G."/>
        </authorList>
    </citation>
    <scope>NUCLEOTIDE SEQUENCE [LARGE SCALE GENOMIC DNA]</scope>
    <source>
        <strain evidence="1">IME1369</strain>
    </source>
</reference>
<dbReference type="EMBL" id="KY653122">
    <property type="protein sequence ID" value="ARM68108.1"/>
    <property type="molecule type" value="Genomic_DNA"/>
</dbReference>
<sequence length="65" mass="6953">MSANITLQQAAEQAHQLEIISLMIESYPHKFTDTDITVLASLMVKLSGGVSGFLSEKSAAQEGKS</sequence>
<evidence type="ECO:0000313" key="1">
    <source>
        <dbReference type="EMBL" id="ARM68108.1"/>
    </source>
</evidence>
<name>A0A1W6JPD9_MORMO</name>